<dbReference type="RefSeq" id="WP_059135333.1">
    <property type="nucleotide sequence ID" value="NZ_LMAI01000001.1"/>
</dbReference>
<dbReference type="AlphaFoldDB" id="A0A124F3L0"/>
<organism evidence="2 3">
    <name type="scientific">Chryseobacterium aquaticum subsp. greenlandense</name>
    <dbReference type="NCBI Taxonomy" id="345663"/>
    <lineage>
        <taxon>Bacteria</taxon>
        <taxon>Pseudomonadati</taxon>
        <taxon>Bacteroidota</taxon>
        <taxon>Flavobacteriia</taxon>
        <taxon>Flavobacteriales</taxon>
        <taxon>Weeksellaceae</taxon>
        <taxon>Chryseobacterium group</taxon>
        <taxon>Chryseobacterium</taxon>
    </lineage>
</organism>
<feature type="domain" description="CD-NTase-associated protein 12/Pycsar effector protein TIR" evidence="1">
    <location>
        <begin position="170"/>
        <end position="287"/>
    </location>
</feature>
<dbReference type="EMBL" id="LMAI01000001">
    <property type="protein sequence ID" value="KUJ58241.1"/>
    <property type="molecule type" value="Genomic_DNA"/>
</dbReference>
<evidence type="ECO:0000259" key="1">
    <source>
        <dbReference type="Pfam" id="PF10137"/>
    </source>
</evidence>
<accession>A0A124F3L0</accession>
<name>A0A124F3L0_9FLAO</name>
<proteinExistence type="predicted"/>
<evidence type="ECO:0000313" key="2">
    <source>
        <dbReference type="EMBL" id="KUJ58241.1"/>
    </source>
</evidence>
<protein>
    <recommendedName>
        <fullName evidence="1">CD-NTase-associated protein 12/Pycsar effector protein TIR domain-containing protein</fullName>
    </recommendedName>
</protein>
<comment type="caution">
    <text evidence="2">The sequence shown here is derived from an EMBL/GenBank/DDBJ whole genome shotgun (WGS) entry which is preliminary data.</text>
</comment>
<gene>
    <name evidence="2" type="ORF">AR686_00070</name>
</gene>
<dbReference type="Pfam" id="PF10137">
    <property type="entry name" value="CAP12-PCTIR_TIR"/>
    <property type="match status" value="1"/>
</dbReference>
<dbReference type="Proteomes" id="UP000054388">
    <property type="component" value="Unassembled WGS sequence"/>
</dbReference>
<sequence length="314" mass="36121">MPRNYFASRDLYEVLHEKIKPNYEVLYSDLKTLDVGSFFLSRTFKSFMIENNNYEIWCNTLEEVDKTNSVVSLITNEEKTNSEKAFIRILNKIDDLQIQNLATKIIETFILNSAYKDFSIISDDVELIKFSKENIETIKHAVKENAKKINLNVLEPNIAMKTTSKEENKKVFIVHGHNDTLKLDVARTIEKLKLQPVILHEQSNNGKTIIEKFEKFSDVAFAIILLTADDLGNSKNTQNLNKRARQNVIFELGYFIGKLGRENVMTLKEEGVEVPNDISGVVYTPYDSYGNWKTELAKELKSTGFTIDMNDLLQ</sequence>
<dbReference type="InterPro" id="IPR019302">
    <property type="entry name" value="CAP12/PCTIR_TIR_dom"/>
</dbReference>
<evidence type="ECO:0000313" key="3">
    <source>
        <dbReference type="Proteomes" id="UP000054388"/>
    </source>
</evidence>
<dbReference type="GO" id="GO:0050135">
    <property type="term" value="F:NADP+ nucleosidase activity"/>
    <property type="evidence" value="ECO:0007669"/>
    <property type="project" value="InterPro"/>
</dbReference>
<reference evidence="2 3" key="1">
    <citation type="submission" date="2015-10" db="EMBL/GenBank/DDBJ databases">
        <title>Genome sequence of Chryseobacterium greenlandense.</title>
        <authorList>
            <person name="Newman J."/>
            <person name="Fischer K."/>
            <person name="Miller J."/>
        </authorList>
    </citation>
    <scope>NUCLEOTIDE SEQUENCE [LARGE SCALE GENOMIC DNA]</scope>
    <source>
        <strain evidence="2 3">UMB34</strain>
    </source>
</reference>